<feature type="non-terminal residue" evidence="1">
    <location>
        <position position="137"/>
    </location>
</feature>
<reference evidence="2" key="1">
    <citation type="submission" date="2017-03" db="EMBL/GenBank/DDBJ databases">
        <title>Phytopthora megakarya and P. palmivora, two closely related causual agents of cacao black pod achieved similar genome size and gene model numbers by different mechanisms.</title>
        <authorList>
            <person name="Ali S."/>
            <person name="Shao J."/>
            <person name="Larry D.J."/>
            <person name="Kronmiller B."/>
            <person name="Shen D."/>
            <person name="Strem M.D."/>
            <person name="Melnick R.L."/>
            <person name="Guiltinan M.J."/>
            <person name="Tyler B.M."/>
            <person name="Meinhardt L.W."/>
            <person name="Bailey B.A."/>
        </authorList>
    </citation>
    <scope>NUCLEOTIDE SEQUENCE [LARGE SCALE GENOMIC DNA]</scope>
    <source>
        <strain evidence="2">zdho120</strain>
    </source>
</reference>
<comment type="caution">
    <text evidence="1">The sequence shown here is derived from an EMBL/GenBank/DDBJ whole genome shotgun (WGS) entry which is preliminary data.</text>
</comment>
<dbReference type="EMBL" id="NBNE01015391">
    <property type="protein sequence ID" value="OWY93814.1"/>
    <property type="molecule type" value="Genomic_DNA"/>
</dbReference>
<evidence type="ECO:0008006" key="3">
    <source>
        <dbReference type="Google" id="ProtNLM"/>
    </source>
</evidence>
<keyword evidence="2" id="KW-1185">Reference proteome</keyword>
<organism evidence="1 2">
    <name type="scientific">Phytophthora megakarya</name>
    <dbReference type="NCBI Taxonomy" id="4795"/>
    <lineage>
        <taxon>Eukaryota</taxon>
        <taxon>Sar</taxon>
        <taxon>Stramenopiles</taxon>
        <taxon>Oomycota</taxon>
        <taxon>Peronosporomycetes</taxon>
        <taxon>Peronosporales</taxon>
        <taxon>Peronosporaceae</taxon>
        <taxon>Phytophthora</taxon>
    </lineage>
</organism>
<gene>
    <name evidence="1" type="ORF">PHMEG_00036642</name>
</gene>
<evidence type="ECO:0000313" key="2">
    <source>
        <dbReference type="Proteomes" id="UP000198211"/>
    </source>
</evidence>
<accession>A0A225UL11</accession>
<dbReference type="Proteomes" id="UP000198211">
    <property type="component" value="Unassembled WGS sequence"/>
</dbReference>
<evidence type="ECO:0000313" key="1">
    <source>
        <dbReference type="EMBL" id="OWY93814.1"/>
    </source>
</evidence>
<proteinExistence type="predicted"/>
<dbReference type="AlphaFoldDB" id="A0A225UL11"/>
<sequence length="137" mass="16102">MDRLKEGFEVGDSLWLYLARVRPGLTKKLFGTARKGNDYRYRLQVEGTEYRFYPWVHVSRLKPRAKYPDRPSEAMNIPENDDFDAALRREDSWEPDEGSGDRRIKEYQVKWEGYEVPAWVPQGHLGSSMSSTKENEL</sequence>
<name>A0A225UL11_9STRA</name>
<protein>
    <recommendedName>
        <fullName evidence="3">Chromo domain-containing protein</fullName>
    </recommendedName>
</protein>